<keyword evidence="3" id="KW-1185">Reference proteome</keyword>
<dbReference type="EnsemblMetazoa" id="CapteT214902">
    <property type="protein sequence ID" value="CapteP214902"/>
    <property type="gene ID" value="CapteG214902"/>
</dbReference>
<dbReference type="EMBL" id="KB300180">
    <property type="protein sequence ID" value="ELU07064.1"/>
    <property type="molecule type" value="Genomic_DNA"/>
</dbReference>
<evidence type="ECO:0000313" key="3">
    <source>
        <dbReference type="Proteomes" id="UP000014760"/>
    </source>
</evidence>
<reference evidence="2" key="3">
    <citation type="submission" date="2015-06" db="UniProtKB">
        <authorList>
            <consortium name="EnsemblMetazoa"/>
        </authorList>
    </citation>
    <scope>IDENTIFICATION</scope>
</reference>
<reference evidence="3" key="1">
    <citation type="submission" date="2012-12" db="EMBL/GenBank/DDBJ databases">
        <authorList>
            <person name="Hellsten U."/>
            <person name="Grimwood J."/>
            <person name="Chapman J.A."/>
            <person name="Shapiro H."/>
            <person name="Aerts A."/>
            <person name="Otillar R.P."/>
            <person name="Terry A.Y."/>
            <person name="Boore J.L."/>
            <person name="Simakov O."/>
            <person name="Marletaz F."/>
            <person name="Cho S.-J."/>
            <person name="Edsinger-Gonzales E."/>
            <person name="Havlak P."/>
            <person name="Kuo D.-H."/>
            <person name="Larsson T."/>
            <person name="Lv J."/>
            <person name="Arendt D."/>
            <person name="Savage R."/>
            <person name="Osoegawa K."/>
            <person name="de Jong P."/>
            <person name="Lindberg D.R."/>
            <person name="Seaver E.C."/>
            <person name="Weisblat D.A."/>
            <person name="Putnam N.H."/>
            <person name="Grigoriev I.V."/>
            <person name="Rokhsar D.S."/>
        </authorList>
    </citation>
    <scope>NUCLEOTIDE SEQUENCE</scope>
    <source>
        <strain evidence="3">I ESC-2004</strain>
    </source>
</reference>
<gene>
    <name evidence="1" type="ORF">CAPTEDRAFT_214902</name>
</gene>
<dbReference type="Proteomes" id="UP000014760">
    <property type="component" value="Unassembled WGS sequence"/>
</dbReference>
<proteinExistence type="predicted"/>
<sequence>MLVNKDSELGRAQLTLEFTETPGDVYERVGGSAVMIWNYDLVGSDLLAIFFEHLAKNGQINRILDVDADGNVSPSPDFPHASFTPRATLTLDPLRDSDEGEVICNIYTTDGGPVRDSASVTIVAADDQKDVKITLMDSANEVVCGPQTFIDFDETITIEVPVESDSGAPMEAKAFKKCGEGQENQIGSECTKGSGVCTFETSAGCDGFTGGLVTIRGTVKHPAFDEAKEDTCSYTVQGPNFIPLQQSPVCEAQVSTDPEQERERRLVATNACPGVNSLQGTLRLTLAIIGVNINNENGNKHSI</sequence>
<dbReference type="AlphaFoldDB" id="R7UKN0"/>
<organism evidence="1">
    <name type="scientific">Capitella teleta</name>
    <name type="common">Polychaete worm</name>
    <dbReference type="NCBI Taxonomy" id="283909"/>
    <lineage>
        <taxon>Eukaryota</taxon>
        <taxon>Metazoa</taxon>
        <taxon>Spiralia</taxon>
        <taxon>Lophotrochozoa</taxon>
        <taxon>Annelida</taxon>
        <taxon>Polychaeta</taxon>
        <taxon>Sedentaria</taxon>
        <taxon>Scolecida</taxon>
        <taxon>Capitellidae</taxon>
        <taxon>Capitella</taxon>
    </lineage>
</organism>
<accession>R7UKN0</accession>
<name>R7UKN0_CAPTE</name>
<dbReference type="HOGENOM" id="CLU_919027_0_0_1"/>
<protein>
    <submittedName>
        <fullName evidence="1 2">Uncharacterized protein</fullName>
    </submittedName>
</protein>
<reference evidence="1 3" key="2">
    <citation type="journal article" date="2013" name="Nature">
        <title>Insights into bilaterian evolution from three spiralian genomes.</title>
        <authorList>
            <person name="Simakov O."/>
            <person name="Marletaz F."/>
            <person name="Cho S.J."/>
            <person name="Edsinger-Gonzales E."/>
            <person name="Havlak P."/>
            <person name="Hellsten U."/>
            <person name="Kuo D.H."/>
            <person name="Larsson T."/>
            <person name="Lv J."/>
            <person name="Arendt D."/>
            <person name="Savage R."/>
            <person name="Osoegawa K."/>
            <person name="de Jong P."/>
            <person name="Grimwood J."/>
            <person name="Chapman J.A."/>
            <person name="Shapiro H."/>
            <person name="Aerts A."/>
            <person name="Otillar R.P."/>
            <person name="Terry A.Y."/>
            <person name="Boore J.L."/>
            <person name="Grigoriev I.V."/>
            <person name="Lindberg D.R."/>
            <person name="Seaver E.C."/>
            <person name="Weisblat D.A."/>
            <person name="Putnam N.H."/>
            <person name="Rokhsar D.S."/>
        </authorList>
    </citation>
    <scope>NUCLEOTIDE SEQUENCE</scope>
    <source>
        <strain evidence="1 3">I ESC-2004</strain>
    </source>
</reference>
<evidence type="ECO:0000313" key="1">
    <source>
        <dbReference type="EMBL" id="ELU07064.1"/>
    </source>
</evidence>
<dbReference type="EMBL" id="AMQN01007188">
    <property type="status" value="NOT_ANNOTATED_CDS"/>
    <property type="molecule type" value="Genomic_DNA"/>
</dbReference>
<evidence type="ECO:0000313" key="2">
    <source>
        <dbReference type="EnsemblMetazoa" id="CapteP214902"/>
    </source>
</evidence>